<reference evidence="2 4" key="1">
    <citation type="submission" date="2014-02" db="EMBL/GenBank/DDBJ databases">
        <title>Aquamicrobium defluvii Genome sequencing.</title>
        <authorList>
            <person name="Wang X."/>
        </authorList>
    </citation>
    <scope>NUCLEOTIDE SEQUENCE [LARGE SCALE GENOMIC DNA]</scope>
    <source>
        <strain evidence="2 4">W13Z1</strain>
    </source>
</reference>
<dbReference type="NCBIfam" id="NF005559">
    <property type="entry name" value="PRK07231.1"/>
    <property type="match status" value="1"/>
</dbReference>
<dbReference type="InterPro" id="IPR002347">
    <property type="entry name" value="SDR_fam"/>
</dbReference>
<dbReference type="InterPro" id="IPR020904">
    <property type="entry name" value="Sc_DH/Rdtase_CS"/>
</dbReference>
<keyword evidence="5" id="KW-1185">Reference proteome</keyword>
<dbReference type="SUPFAM" id="SSF51735">
    <property type="entry name" value="NAD(P)-binding Rossmann-fold domains"/>
    <property type="match status" value="1"/>
</dbReference>
<proteinExistence type="inferred from homology"/>
<dbReference type="Proteomes" id="UP000019849">
    <property type="component" value="Unassembled WGS sequence"/>
</dbReference>
<dbReference type="HOGENOM" id="CLU_010194_1_3_5"/>
<evidence type="ECO:0000313" key="5">
    <source>
        <dbReference type="Proteomes" id="UP000294958"/>
    </source>
</evidence>
<organism evidence="2 4">
    <name type="scientific">Aquamicrobium defluvii</name>
    <dbReference type="NCBI Taxonomy" id="69279"/>
    <lineage>
        <taxon>Bacteria</taxon>
        <taxon>Pseudomonadati</taxon>
        <taxon>Pseudomonadota</taxon>
        <taxon>Alphaproteobacteria</taxon>
        <taxon>Hyphomicrobiales</taxon>
        <taxon>Phyllobacteriaceae</taxon>
        <taxon>Aquamicrobium</taxon>
    </lineage>
</organism>
<evidence type="ECO:0000256" key="1">
    <source>
        <dbReference type="ARBA" id="ARBA00006484"/>
    </source>
</evidence>
<evidence type="ECO:0000313" key="3">
    <source>
        <dbReference type="EMBL" id="TDR35310.1"/>
    </source>
</evidence>
<gene>
    <name evidence="2" type="ORF">BG36_16320</name>
    <name evidence="3" type="ORF">DES43_110118</name>
</gene>
<dbReference type="Proteomes" id="UP000294958">
    <property type="component" value="Unassembled WGS sequence"/>
</dbReference>
<protein>
    <submittedName>
        <fullName evidence="2">3-oxoacyl-ACP reductase</fullName>
    </submittedName>
    <submittedName>
        <fullName evidence="3">3-oxoacyl-[acyl-carrier protein] reductase</fullName>
    </submittedName>
</protein>
<dbReference type="OrthoDB" id="9803333at2"/>
<dbReference type="PROSITE" id="PS00061">
    <property type="entry name" value="ADH_SHORT"/>
    <property type="match status" value="1"/>
</dbReference>
<dbReference type="Gene3D" id="3.40.50.720">
    <property type="entry name" value="NAD(P)-binding Rossmann-like Domain"/>
    <property type="match status" value="1"/>
</dbReference>
<comment type="similarity">
    <text evidence="1">Belongs to the short-chain dehydrogenases/reductases (SDR) family.</text>
</comment>
<dbReference type="RefSeq" id="WP_035032022.1">
    <property type="nucleotide sequence ID" value="NZ_KK073907.1"/>
</dbReference>
<evidence type="ECO:0000313" key="4">
    <source>
        <dbReference type="Proteomes" id="UP000019849"/>
    </source>
</evidence>
<dbReference type="PATRIC" id="fig|69279.3.peg.4326"/>
<dbReference type="Pfam" id="PF13561">
    <property type="entry name" value="adh_short_C2"/>
    <property type="match status" value="1"/>
</dbReference>
<sequence length="245" mass="25755">MKGRSAIVTGAGRGLGEVIALRLLERGARVAIWDRDAAAARDTADRLSDIGPTHACGVDVTSEEDVATALASTRQSLGEVSILVCNAGIPGPNKPVWDVTPAEWERVMAVNVTGALLCCQAVIPEMKARGYGRIVNIASVAGKEPGPQIAAYAASKAALISLTKTIGRELATSGVTANCIAPGAIRTRIFDDWPEPYVQELLNKIPMNRFGTPEELADLVAFVASRQASFSTGAVFDMSGGRSDY</sequence>
<dbReference type="PRINTS" id="PR00081">
    <property type="entry name" value="GDHRDH"/>
</dbReference>
<dbReference type="FunFam" id="3.40.50.720:FF:000084">
    <property type="entry name" value="Short-chain dehydrogenase reductase"/>
    <property type="match status" value="1"/>
</dbReference>
<dbReference type="PANTHER" id="PTHR42879">
    <property type="entry name" value="3-OXOACYL-(ACYL-CARRIER-PROTEIN) REDUCTASE"/>
    <property type="match status" value="1"/>
</dbReference>
<dbReference type="PRINTS" id="PR00080">
    <property type="entry name" value="SDRFAMILY"/>
</dbReference>
<dbReference type="InterPro" id="IPR036291">
    <property type="entry name" value="NAD(P)-bd_dom_sf"/>
</dbReference>
<dbReference type="GO" id="GO:0032787">
    <property type="term" value="P:monocarboxylic acid metabolic process"/>
    <property type="evidence" value="ECO:0007669"/>
    <property type="project" value="UniProtKB-ARBA"/>
</dbReference>
<accession>A0A011U848</accession>
<dbReference type="eggNOG" id="COG1028">
    <property type="taxonomic scope" value="Bacteria"/>
</dbReference>
<dbReference type="InterPro" id="IPR050259">
    <property type="entry name" value="SDR"/>
</dbReference>
<dbReference type="EMBL" id="JENY01000035">
    <property type="protein sequence ID" value="EXL01998.1"/>
    <property type="molecule type" value="Genomic_DNA"/>
</dbReference>
<comment type="caution">
    <text evidence="2">The sequence shown here is derived from an EMBL/GenBank/DDBJ whole genome shotgun (WGS) entry which is preliminary data.</text>
</comment>
<dbReference type="PANTHER" id="PTHR42879:SF2">
    <property type="entry name" value="3-OXOACYL-[ACYL-CARRIER-PROTEIN] REDUCTASE FABG"/>
    <property type="match status" value="1"/>
</dbReference>
<dbReference type="STRING" id="69279.BG36_16320"/>
<name>A0A011U848_9HYPH</name>
<evidence type="ECO:0000313" key="2">
    <source>
        <dbReference type="EMBL" id="EXL01998.1"/>
    </source>
</evidence>
<dbReference type="EMBL" id="SNZF01000010">
    <property type="protein sequence ID" value="TDR35310.1"/>
    <property type="molecule type" value="Genomic_DNA"/>
</dbReference>
<dbReference type="AlphaFoldDB" id="A0A011U848"/>
<reference evidence="3 5" key="2">
    <citation type="submission" date="2019-03" db="EMBL/GenBank/DDBJ databases">
        <title>Genomic Encyclopedia of Type Strains, Phase IV (KMG-IV): sequencing the most valuable type-strain genomes for metagenomic binning, comparative biology and taxonomic classification.</title>
        <authorList>
            <person name="Goeker M."/>
        </authorList>
    </citation>
    <scope>NUCLEOTIDE SEQUENCE [LARGE SCALE GENOMIC DNA]</scope>
    <source>
        <strain evidence="3 5">DSM 11603</strain>
    </source>
</reference>
<dbReference type="NCBIfam" id="NF009466">
    <property type="entry name" value="PRK12826.1-2"/>
    <property type="match status" value="1"/>
</dbReference>